<name>A0AAJ8BTJ7_ASPNG</name>
<feature type="domain" description="ABC transmembrane type-1" evidence="11">
    <location>
        <begin position="807"/>
        <end position="1072"/>
    </location>
</feature>
<organism evidence="12">
    <name type="scientific">Aspergillus niger</name>
    <dbReference type="NCBI Taxonomy" id="5061"/>
    <lineage>
        <taxon>Eukaryota</taxon>
        <taxon>Fungi</taxon>
        <taxon>Dikarya</taxon>
        <taxon>Ascomycota</taxon>
        <taxon>Pezizomycotina</taxon>
        <taxon>Eurotiomycetes</taxon>
        <taxon>Eurotiomycetidae</taxon>
        <taxon>Eurotiales</taxon>
        <taxon>Aspergillaceae</taxon>
        <taxon>Aspergillus</taxon>
        <taxon>Aspergillus subgen. Circumdati</taxon>
    </lineage>
</organism>
<evidence type="ECO:0000259" key="11">
    <source>
        <dbReference type="PROSITE" id="PS50929"/>
    </source>
</evidence>
<dbReference type="GO" id="GO:0005524">
    <property type="term" value="F:ATP binding"/>
    <property type="evidence" value="ECO:0007669"/>
    <property type="project" value="UniProtKB-KW"/>
</dbReference>
<evidence type="ECO:0000256" key="8">
    <source>
        <dbReference type="SAM" id="Phobius"/>
    </source>
</evidence>
<feature type="transmembrane region" description="Helical" evidence="8">
    <location>
        <begin position="468"/>
        <end position="494"/>
    </location>
</feature>
<dbReference type="InterPro" id="IPR044726">
    <property type="entry name" value="ABCC_6TM_D2"/>
</dbReference>
<feature type="domain" description="ABC transporter" evidence="10">
    <location>
        <begin position="567"/>
        <end position="796"/>
    </location>
</feature>
<dbReference type="PROSITE" id="PS50929">
    <property type="entry name" value="ABC_TM1F"/>
    <property type="match status" value="2"/>
</dbReference>
<dbReference type="SUPFAM" id="SSF52540">
    <property type="entry name" value="P-loop containing nucleoside triphosphate hydrolases"/>
    <property type="match status" value="2"/>
</dbReference>
<evidence type="ECO:0000259" key="10">
    <source>
        <dbReference type="PROSITE" id="PS50893"/>
    </source>
</evidence>
<dbReference type="InterPro" id="IPR036640">
    <property type="entry name" value="ABC1_TM_sf"/>
</dbReference>
<evidence type="ECO:0000256" key="5">
    <source>
        <dbReference type="ARBA" id="ARBA00022840"/>
    </source>
</evidence>
<keyword evidence="3 8" id="KW-0812">Transmembrane</keyword>
<dbReference type="PANTHER" id="PTHR24223">
    <property type="entry name" value="ATP-BINDING CASSETTE SUB-FAMILY C"/>
    <property type="match status" value="1"/>
</dbReference>
<evidence type="ECO:0000256" key="4">
    <source>
        <dbReference type="ARBA" id="ARBA00022741"/>
    </source>
</evidence>
<evidence type="ECO:0000313" key="12">
    <source>
        <dbReference type="RefSeq" id="XP_059602698.1"/>
    </source>
</evidence>
<feature type="chain" id="PRO_5044888516" description="ATP-binding cassette transporter" evidence="9">
    <location>
        <begin position="30"/>
        <end position="1355"/>
    </location>
</feature>
<dbReference type="Gene3D" id="3.40.50.300">
    <property type="entry name" value="P-loop containing nucleotide triphosphate hydrolases"/>
    <property type="match status" value="2"/>
</dbReference>
<sequence length="1355" mass="149230">MASQAINSEWGSIVLSLAFLFALARRVRTICNSPKKIASAPRGYKHIVSSSNCSKLRLSQYASQIFFATVICIVHLTSGTGFGSHAHFYNGLAALNACLSAAISMVEHTQDVQSSHLVPAYLAVALARDMHKTWNMTCPTVFDCGGIKLGLCLEALWLVSFIRSWVWGGYLHFQVSASEDAAGLFSFVSFFWISPMLREGYISTLHTAGLPGIHHMLSSRTLRTGAIKAWTSRTGSHKRSLPLTLARCIKSAFLFPIIPRLFVIVFRYAQPLIMDAVIRFVKDTTTYSNSGLWLIFFAGIIYLGMTISAAIYQRCIDRLRIMVRGALIGMIHDQAMKLPGKEAESEAVTLMSSDVDSVESVGEILHDTWAYLLEVAIGTMLLAARLQWFAFLPLGIIFACSRMSAYVAKHLEGRQKDWNVATQARISAITSVLGGIKSLKMMGMEDVGQSRISQLREKELRLSERLRWILVAYNASANSLGIFAPVLTLVFYALSPRTDGLHANEVFTSIALLSLVTHPANMVMTLVPRAVGIMANFARIEAYISRSSVVDTRQIAGKEKAQHLASLDHVSIRNSSITDAPILRDVSFSIAKGELIVCTGAVGSGKTTLAMALLGESASGGSMFLASKKIAYCDQAPWLPSVTIRDAILGGSDFDEEWYKLVIDACCLALDLEALPDSDSTVIENNGMNLSGGQRQRIALARAVYSRYDMLILDDPFSALDKTVVEHIVDRLLGPKGLFKATKAGGSEARLEDPSSVQKGEQLDSIVASTAGVVQNTQPSELHDKKMPGQNNRLSEAAIDLSRKTGDVAVYGYYINAVGHGNALLMTACTATYSFCLTFSQFTQLKVAIRSGMVLHSQLLERVLRSVLAHLRHSTLLTELNLSRAPLSYFAETHIGVTLNRFSQDIALIDKQLPSALANLSTPLIVYVQPVMLVTIPPCYILVYLIQKVYLRTSRQLRFLDLDSRSQLYTNFLDTTRGVTTIRAFGWQEKFATDNIQALDMSQKPYYLLLCLQCWLKVVLDCIMAIIAIGLITLTVVYRNSTGADIGLALNLMIGANTTLLRLIQNWTSLETSLGAVSRLKDVQERVRSEDDARGAIEPGPRWPSGGELRMQHVTVSYSKKSEPALRDEGRQYPVNRAFHARADMFIGYSGKSTLMLSLLRLLETMHGDIYIDDINIAHVPLQVLRQRGIIAVPQDGFNMPTASIRFNLDPYNKCTDDDIVQALKRTHLWDKISASSSGFDDTLDLPMSTILPLSAGQMQLFALCRMLIRVEINRSSKPIIILDEASSSLDLQTEAILGGILREELKYHTVIMIAHRAEGIMGALRAGVDAIATMKDGRLRVSVIGTSMDRVDEK</sequence>
<feature type="transmembrane region" description="Helical" evidence="8">
    <location>
        <begin position="924"/>
        <end position="946"/>
    </location>
</feature>
<reference evidence="12" key="1">
    <citation type="submission" date="2025-02" db="EMBL/GenBank/DDBJ databases">
        <authorList>
            <consortium name="NCBI Genome Project"/>
        </authorList>
    </citation>
    <scope>NUCLEOTIDE SEQUENCE</scope>
</reference>
<dbReference type="RefSeq" id="XP_059602698.1">
    <property type="nucleotide sequence ID" value="XM_059744924.1"/>
</dbReference>
<dbReference type="PROSITE" id="PS00211">
    <property type="entry name" value="ABC_TRANSPORTER_1"/>
    <property type="match status" value="2"/>
</dbReference>
<keyword evidence="4" id="KW-0547">Nucleotide-binding</keyword>
<dbReference type="Gene3D" id="1.20.1560.10">
    <property type="entry name" value="ABC transporter type 1, transmembrane domain"/>
    <property type="match status" value="2"/>
</dbReference>
<keyword evidence="6 8" id="KW-1133">Transmembrane helix</keyword>
<evidence type="ECO:0000256" key="3">
    <source>
        <dbReference type="ARBA" id="ARBA00022692"/>
    </source>
</evidence>
<protein>
    <recommendedName>
        <fullName evidence="13">ATP-binding cassette transporter</fullName>
    </recommendedName>
</protein>
<evidence type="ECO:0000256" key="1">
    <source>
        <dbReference type="ARBA" id="ARBA00004141"/>
    </source>
</evidence>
<keyword evidence="5" id="KW-0067">ATP-binding</keyword>
<dbReference type="VEuPathDB" id="FungiDB:An16g01420"/>
<feature type="signal peptide" evidence="9">
    <location>
        <begin position="1"/>
        <end position="29"/>
    </location>
</feature>
<comment type="subcellular location">
    <subcellularLocation>
        <location evidence="1">Membrane</location>
        <topology evidence="1">Multi-pass membrane protein</topology>
    </subcellularLocation>
</comment>
<dbReference type="SMART" id="SM00382">
    <property type="entry name" value="AAA"/>
    <property type="match status" value="2"/>
</dbReference>
<feature type="transmembrane region" description="Helical" evidence="8">
    <location>
        <begin position="252"/>
        <end position="269"/>
    </location>
</feature>
<dbReference type="CDD" id="cd18580">
    <property type="entry name" value="ABC_6TM_ABCC_D2"/>
    <property type="match status" value="1"/>
</dbReference>
<dbReference type="InterPro" id="IPR003593">
    <property type="entry name" value="AAA+_ATPase"/>
</dbReference>
<evidence type="ECO:0000256" key="2">
    <source>
        <dbReference type="ARBA" id="ARBA00022448"/>
    </source>
</evidence>
<dbReference type="PANTHER" id="PTHR24223:SF345">
    <property type="entry name" value="ABC MULTIDRUG TRANSPORTER (EUROFUNG)"/>
    <property type="match status" value="1"/>
</dbReference>
<dbReference type="SUPFAM" id="SSF90123">
    <property type="entry name" value="ABC transporter transmembrane region"/>
    <property type="match status" value="2"/>
</dbReference>
<keyword evidence="9" id="KW-0732">Signal</keyword>
<dbReference type="CDD" id="cd18579">
    <property type="entry name" value="ABC_6TM_ABCC_D1"/>
    <property type="match status" value="1"/>
</dbReference>
<feature type="domain" description="ABC transmembrane type-1" evidence="11">
    <location>
        <begin position="261"/>
        <end position="532"/>
    </location>
</feature>
<reference evidence="12" key="2">
    <citation type="submission" date="2025-08" db="UniProtKB">
        <authorList>
            <consortium name="RefSeq"/>
        </authorList>
    </citation>
    <scope>IDENTIFICATION</scope>
</reference>
<dbReference type="InterPro" id="IPR011527">
    <property type="entry name" value="ABC1_TM_dom"/>
</dbReference>
<dbReference type="InterPro" id="IPR044746">
    <property type="entry name" value="ABCC_6TM_D1"/>
</dbReference>
<dbReference type="KEGG" id="ang:An16g01420"/>
<dbReference type="PROSITE" id="PS50893">
    <property type="entry name" value="ABC_TRANSPORTER_2"/>
    <property type="match status" value="1"/>
</dbReference>
<dbReference type="Pfam" id="PF00664">
    <property type="entry name" value="ABC_membrane"/>
    <property type="match status" value="2"/>
</dbReference>
<evidence type="ECO:0000256" key="9">
    <source>
        <dbReference type="SAM" id="SignalP"/>
    </source>
</evidence>
<feature type="transmembrane region" description="Helical" evidence="8">
    <location>
        <begin position="1006"/>
        <end position="1034"/>
    </location>
</feature>
<dbReference type="InterPro" id="IPR027417">
    <property type="entry name" value="P-loop_NTPase"/>
</dbReference>
<dbReference type="Pfam" id="PF00005">
    <property type="entry name" value="ABC_tran"/>
    <property type="match status" value="2"/>
</dbReference>
<accession>A0AAJ8BTJ7</accession>
<evidence type="ECO:0000256" key="7">
    <source>
        <dbReference type="ARBA" id="ARBA00023136"/>
    </source>
</evidence>
<gene>
    <name evidence="12" type="ORF">An16g01420</name>
</gene>
<proteinExistence type="predicted"/>
<dbReference type="InterPro" id="IPR017871">
    <property type="entry name" value="ABC_transporter-like_CS"/>
</dbReference>
<dbReference type="GeneID" id="4988535"/>
<dbReference type="InterPro" id="IPR050173">
    <property type="entry name" value="ABC_transporter_C-like"/>
</dbReference>
<keyword evidence="2" id="KW-0813">Transport</keyword>
<dbReference type="InterPro" id="IPR003439">
    <property type="entry name" value="ABC_transporter-like_ATP-bd"/>
</dbReference>
<dbReference type="GO" id="GO:0016020">
    <property type="term" value="C:membrane"/>
    <property type="evidence" value="ECO:0007669"/>
    <property type="project" value="UniProtKB-SubCell"/>
</dbReference>
<feature type="transmembrane region" description="Helical" evidence="8">
    <location>
        <begin position="290"/>
        <end position="312"/>
    </location>
</feature>
<evidence type="ECO:0008006" key="13">
    <source>
        <dbReference type="Google" id="ProtNLM"/>
    </source>
</evidence>
<keyword evidence="7 8" id="KW-0472">Membrane</keyword>
<evidence type="ECO:0000256" key="6">
    <source>
        <dbReference type="ARBA" id="ARBA00022989"/>
    </source>
</evidence>